<feature type="region of interest" description="Disordered" evidence="1">
    <location>
        <begin position="66"/>
        <end position="104"/>
    </location>
</feature>
<accession>X0XGE9</accession>
<feature type="compositionally biased region" description="Basic and acidic residues" evidence="1">
    <location>
        <begin position="82"/>
        <end position="97"/>
    </location>
</feature>
<evidence type="ECO:0000256" key="1">
    <source>
        <dbReference type="SAM" id="MobiDB-lite"/>
    </source>
</evidence>
<comment type="caution">
    <text evidence="2">The sequence shown here is derived from an EMBL/GenBank/DDBJ whole genome shotgun (WGS) entry which is preliminary data.</text>
</comment>
<proteinExistence type="predicted"/>
<gene>
    <name evidence="2" type="ORF">S01H1_82914</name>
</gene>
<sequence length="104" mass="11752">MKRRCPKCDAEWNGPERIGVREECPECAAFLHTCVHCAWYDPSTQTCTLPDVEPVRDPNMANYCDEFTMGPPGSRQAAPPDGSRRKGEAEARKKFEDLFLDDDS</sequence>
<evidence type="ECO:0000313" key="2">
    <source>
        <dbReference type="EMBL" id="GAG42210.1"/>
    </source>
</evidence>
<dbReference type="AlphaFoldDB" id="X0XGE9"/>
<protein>
    <submittedName>
        <fullName evidence="2">Uncharacterized protein</fullName>
    </submittedName>
</protein>
<name>X0XGE9_9ZZZZ</name>
<dbReference type="EMBL" id="BARS01056271">
    <property type="protein sequence ID" value="GAG42210.1"/>
    <property type="molecule type" value="Genomic_DNA"/>
</dbReference>
<reference evidence="2" key="1">
    <citation type="journal article" date="2014" name="Front. Microbiol.">
        <title>High frequency of phylogenetically diverse reductive dehalogenase-homologous genes in deep subseafloor sedimentary metagenomes.</title>
        <authorList>
            <person name="Kawai M."/>
            <person name="Futagami T."/>
            <person name="Toyoda A."/>
            <person name="Takaki Y."/>
            <person name="Nishi S."/>
            <person name="Hori S."/>
            <person name="Arai W."/>
            <person name="Tsubouchi T."/>
            <person name="Morono Y."/>
            <person name="Uchiyama I."/>
            <person name="Ito T."/>
            <person name="Fujiyama A."/>
            <person name="Inagaki F."/>
            <person name="Takami H."/>
        </authorList>
    </citation>
    <scope>NUCLEOTIDE SEQUENCE</scope>
    <source>
        <strain evidence="2">Expedition CK06-06</strain>
    </source>
</reference>
<organism evidence="2">
    <name type="scientific">marine sediment metagenome</name>
    <dbReference type="NCBI Taxonomy" id="412755"/>
    <lineage>
        <taxon>unclassified sequences</taxon>
        <taxon>metagenomes</taxon>
        <taxon>ecological metagenomes</taxon>
    </lineage>
</organism>